<gene>
    <name evidence="1" type="ORF">MEDL_18817</name>
</gene>
<name>A0A8S3RBU6_MYTED</name>
<reference evidence="1" key="1">
    <citation type="submission" date="2021-03" db="EMBL/GenBank/DDBJ databases">
        <authorList>
            <person name="Bekaert M."/>
        </authorList>
    </citation>
    <scope>NUCLEOTIDE SEQUENCE</scope>
</reference>
<dbReference type="AlphaFoldDB" id="A0A8S3RBU6"/>
<comment type="caution">
    <text evidence="1">The sequence shown here is derived from an EMBL/GenBank/DDBJ whole genome shotgun (WGS) entry which is preliminary data.</text>
</comment>
<sequence length="275" mass="29286">MDSNLRSKPNSTKEVKQSSITIDPKSIEEGCDVKDYLKSFALGFFAGAVAGGVGVGILDGIIGIGSSAIKVSSATVEQWIAVGASSAAVGGVACSLAADAEKKFLDVGTVAWAATGWTSEVAATNAEVGLVSGARRFGLSFAKSLVKVITNNSSTALLCGIAGYAEERADDERENRPHSEHLKECAIKLTANAVGDCAVKMLSTTGKHVFNEIQILSNDTTSTKTEKQIQKDRFDYHKKTKLTHTESNVKVTYPNEKHNMHTENTYGMSKPHIML</sequence>
<keyword evidence="2" id="KW-1185">Reference proteome</keyword>
<accession>A0A8S3RBU6</accession>
<organism evidence="1 2">
    <name type="scientific">Mytilus edulis</name>
    <name type="common">Blue mussel</name>
    <dbReference type="NCBI Taxonomy" id="6550"/>
    <lineage>
        <taxon>Eukaryota</taxon>
        <taxon>Metazoa</taxon>
        <taxon>Spiralia</taxon>
        <taxon>Lophotrochozoa</taxon>
        <taxon>Mollusca</taxon>
        <taxon>Bivalvia</taxon>
        <taxon>Autobranchia</taxon>
        <taxon>Pteriomorphia</taxon>
        <taxon>Mytilida</taxon>
        <taxon>Mytiloidea</taxon>
        <taxon>Mytilidae</taxon>
        <taxon>Mytilinae</taxon>
        <taxon>Mytilus</taxon>
    </lineage>
</organism>
<proteinExistence type="predicted"/>
<dbReference type="Proteomes" id="UP000683360">
    <property type="component" value="Unassembled WGS sequence"/>
</dbReference>
<evidence type="ECO:0000313" key="1">
    <source>
        <dbReference type="EMBL" id="CAG2204331.1"/>
    </source>
</evidence>
<dbReference type="EMBL" id="CAJPWZ010000944">
    <property type="protein sequence ID" value="CAG2204331.1"/>
    <property type="molecule type" value="Genomic_DNA"/>
</dbReference>
<protein>
    <submittedName>
        <fullName evidence="1">Uncharacterized protein</fullName>
    </submittedName>
</protein>
<evidence type="ECO:0000313" key="2">
    <source>
        <dbReference type="Proteomes" id="UP000683360"/>
    </source>
</evidence>